<dbReference type="EMBL" id="CH477609">
    <property type="protein sequence ID" value="EAT38351.1"/>
    <property type="molecule type" value="Genomic_DNA"/>
</dbReference>
<dbReference type="Proteomes" id="UP000682892">
    <property type="component" value="Unassembled WGS sequence"/>
</dbReference>
<dbReference type="HOGENOM" id="CLU_1327345_0_0_1"/>
<dbReference type="OMA" id="MIPYVLH"/>
<protein>
    <submittedName>
        <fullName evidence="3">AAEL009752-PA</fullName>
    </submittedName>
</protein>
<organism evidence="3 4">
    <name type="scientific">Aedes aegypti</name>
    <name type="common">Yellowfever mosquito</name>
    <name type="synonym">Culex aegypti</name>
    <dbReference type="NCBI Taxonomy" id="7159"/>
    <lineage>
        <taxon>Eukaryota</taxon>
        <taxon>Metazoa</taxon>
        <taxon>Ecdysozoa</taxon>
        <taxon>Arthropoda</taxon>
        <taxon>Hexapoda</taxon>
        <taxon>Insecta</taxon>
        <taxon>Pterygota</taxon>
        <taxon>Neoptera</taxon>
        <taxon>Endopterygota</taxon>
        <taxon>Diptera</taxon>
        <taxon>Nematocera</taxon>
        <taxon>Culicoidea</taxon>
        <taxon>Culicidae</taxon>
        <taxon>Culicinae</taxon>
        <taxon>Aedini</taxon>
        <taxon>Aedes</taxon>
        <taxon>Stegomyia</taxon>
    </lineage>
</organism>
<dbReference type="GO" id="GO:0062129">
    <property type="term" value="C:chitin-based extracellular matrix"/>
    <property type="evidence" value="ECO:0007669"/>
    <property type="project" value="TreeGrafter"/>
</dbReference>
<feature type="signal peptide" evidence="2">
    <location>
        <begin position="1"/>
        <end position="17"/>
    </location>
</feature>
<evidence type="ECO:0000256" key="2">
    <source>
        <dbReference type="SAM" id="SignalP"/>
    </source>
</evidence>
<dbReference type="InterPro" id="IPR050468">
    <property type="entry name" value="Cuticle_Struct_Prot"/>
</dbReference>
<evidence type="ECO:0000313" key="4">
    <source>
        <dbReference type="Proteomes" id="UP000682892"/>
    </source>
</evidence>
<dbReference type="PANTHER" id="PTHR10380">
    <property type="entry name" value="CUTICLE PROTEIN"/>
    <property type="match status" value="1"/>
</dbReference>
<evidence type="ECO:0000313" key="3">
    <source>
        <dbReference type="EMBL" id="EAT38351.1"/>
    </source>
</evidence>
<sequence>MFVFLLPCLLLAALVDAAPPKEVGKHFLKMGKQGDYQYGYNDGHAVKEESRYADGTVRGSYRYVDANRVTQNVIYRADKNGYVATSTSELYGGNPEPLLKINVPTTEAVNPPPVVTTLPTTQELPAVSNFDIRFAPEQLNVPPPPTTTTTTSCGVQNYGLPLGYPVIPAPSKDNQLQFRAGEQPQVMYVSFMIPYVLHPQHDNATTS</sequence>
<dbReference type="InterPro" id="IPR000618">
    <property type="entry name" value="Insect_cuticle"/>
</dbReference>
<dbReference type="GO" id="GO:0008010">
    <property type="term" value="F:structural constituent of chitin-based larval cuticle"/>
    <property type="evidence" value="ECO:0007669"/>
    <property type="project" value="TreeGrafter"/>
</dbReference>
<evidence type="ECO:0000256" key="1">
    <source>
        <dbReference type="PROSITE-ProRule" id="PRU00497"/>
    </source>
</evidence>
<keyword evidence="1" id="KW-0193">Cuticle</keyword>
<gene>
    <name evidence="3" type="ORF">AaeL_AAEL009752</name>
</gene>
<dbReference type="Pfam" id="PF00379">
    <property type="entry name" value="Chitin_bind_4"/>
    <property type="match status" value="1"/>
</dbReference>
<reference evidence="3" key="2">
    <citation type="journal article" date="2007" name="Science">
        <title>Genome sequence of Aedes aegypti, a major arbovirus vector.</title>
        <authorList>
            <person name="Nene V."/>
            <person name="Wortman J.R."/>
            <person name="Lawson D."/>
            <person name="Haas B."/>
            <person name="Kodira C."/>
            <person name="Tu Z.J."/>
            <person name="Loftus B."/>
            <person name="Xi Z."/>
            <person name="Megy K."/>
            <person name="Grabherr M."/>
            <person name="Ren Q."/>
            <person name="Zdobnov E.M."/>
            <person name="Lobo N.F."/>
            <person name="Campbell K.S."/>
            <person name="Brown S.E."/>
            <person name="Bonaldo M.F."/>
            <person name="Zhu J."/>
            <person name="Sinkins S.P."/>
            <person name="Hogenkamp D.G."/>
            <person name="Amedeo P."/>
            <person name="Arensburger P."/>
            <person name="Atkinson P.W."/>
            <person name="Bidwell S."/>
            <person name="Biedler J."/>
            <person name="Birney E."/>
            <person name="Bruggner R.V."/>
            <person name="Costas J."/>
            <person name="Coy M.R."/>
            <person name="Crabtree J."/>
            <person name="Crawford M."/>
            <person name="Debruyn B."/>
            <person name="Decaprio D."/>
            <person name="Eiglmeier K."/>
            <person name="Eisenstadt E."/>
            <person name="El-Dorry H."/>
            <person name="Gelbart W.M."/>
            <person name="Gomes S.L."/>
            <person name="Hammond M."/>
            <person name="Hannick L.I."/>
            <person name="Hogan J.R."/>
            <person name="Holmes M.H."/>
            <person name="Jaffe D."/>
            <person name="Johnston J.S."/>
            <person name="Kennedy R.C."/>
            <person name="Koo H."/>
            <person name="Kravitz S."/>
            <person name="Kriventseva E.V."/>
            <person name="Kulp D."/>
            <person name="Labutti K."/>
            <person name="Lee E."/>
            <person name="Li S."/>
            <person name="Lovin D.D."/>
            <person name="Mao C."/>
            <person name="Mauceli E."/>
            <person name="Menck C.F."/>
            <person name="Miller J.R."/>
            <person name="Montgomery P."/>
            <person name="Mori A."/>
            <person name="Nascimento A.L."/>
            <person name="Naveira H.F."/>
            <person name="Nusbaum C."/>
            <person name="O'leary S."/>
            <person name="Orvis J."/>
            <person name="Pertea M."/>
            <person name="Quesneville H."/>
            <person name="Reidenbach K.R."/>
            <person name="Rogers Y.H."/>
            <person name="Roth C.W."/>
            <person name="Schneider J.R."/>
            <person name="Schatz M."/>
            <person name="Shumway M."/>
            <person name="Stanke M."/>
            <person name="Stinson E.O."/>
            <person name="Tubio J.M."/>
            <person name="Vanzee J.P."/>
            <person name="Verjovski-Almeida S."/>
            <person name="Werner D."/>
            <person name="White O."/>
            <person name="Wyder S."/>
            <person name="Zeng Q."/>
            <person name="Zhao Q."/>
            <person name="Zhao Y."/>
            <person name="Hill C.A."/>
            <person name="Raikhel A.S."/>
            <person name="Soares M.B."/>
            <person name="Knudson D.L."/>
            <person name="Lee N.H."/>
            <person name="Galagan J."/>
            <person name="Salzberg S.L."/>
            <person name="Paulsen I.T."/>
            <person name="Dimopoulos G."/>
            <person name="Collins F.H."/>
            <person name="Birren B."/>
            <person name="Fraser-Liggett C.M."/>
            <person name="Severson D.W."/>
        </authorList>
    </citation>
    <scope>NUCLEOTIDE SEQUENCE [LARGE SCALE GENOMIC DNA]</scope>
    <source>
        <strain evidence="3">Liverpool</strain>
    </source>
</reference>
<dbReference type="KEGG" id="aag:5572360"/>
<reference evidence="3" key="1">
    <citation type="submission" date="2005-10" db="EMBL/GenBank/DDBJ databases">
        <authorList>
            <person name="Loftus B.J."/>
            <person name="Nene V.M."/>
            <person name="Hannick L.I."/>
            <person name="Bidwell S."/>
            <person name="Haas B."/>
            <person name="Amedeo P."/>
            <person name="Orvis J."/>
            <person name="Wortman J.R."/>
            <person name="White O.R."/>
            <person name="Salzberg S."/>
            <person name="Shumway M."/>
            <person name="Koo H."/>
            <person name="Zhao Y."/>
            <person name="Holmes M."/>
            <person name="Miller J."/>
            <person name="Schatz M."/>
            <person name="Pop M."/>
            <person name="Pai G."/>
            <person name="Utterback T."/>
            <person name="Rogers Y.-H."/>
            <person name="Kravitz S."/>
            <person name="Fraser C.M."/>
        </authorList>
    </citation>
    <scope>NUCLEOTIDE SEQUENCE</scope>
    <source>
        <strain evidence="3">Liverpool</strain>
    </source>
</reference>
<name>A0A1S4FNF1_AEDAE</name>
<proteinExistence type="predicted"/>
<keyword evidence="2" id="KW-0732">Signal</keyword>
<accession>A0A1S4FNF1</accession>
<dbReference type="AlphaFoldDB" id="A0A1S4FNF1"/>
<dbReference type="PROSITE" id="PS51155">
    <property type="entry name" value="CHIT_BIND_RR_2"/>
    <property type="match status" value="1"/>
</dbReference>
<reference evidence="3" key="3">
    <citation type="submission" date="2012-09" db="EMBL/GenBank/DDBJ databases">
        <authorList>
            <consortium name="VectorBase"/>
        </authorList>
    </citation>
    <scope>NUCLEOTIDE SEQUENCE</scope>
    <source>
        <strain evidence="3">Liverpool</strain>
    </source>
</reference>
<feature type="chain" id="PRO_5036450681" evidence="2">
    <location>
        <begin position="18"/>
        <end position="207"/>
    </location>
</feature>
<dbReference type="OrthoDB" id="6515429at2759"/>